<feature type="non-terminal residue" evidence="4">
    <location>
        <position position="1"/>
    </location>
</feature>
<dbReference type="InParanoid" id="A0A482WQU6"/>
<evidence type="ECO:0000256" key="1">
    <source>
        <dbReference type="ARBA" id="ARBA00022729"/>
    </source>
</evidence>
<evidence type="ECO:0000259" key="3">
    <source>
        <dbReference type="Pfam" id="PF01347"/>
    </source>
</evidence>
<dbReference type="Pfam" id="PF01347">
    <property type="entry name" value="Vitellogenin_N"/>
    <property type="match status" value="1"/>
</dbReference>
<evidence type="ECO:0000313" key="5">
    <source>
        <dbReference type="Proteomes" id="UP000291343"/>
    </source>
</evidence>
<keyword evidence="1" id="KW-0732">Signal</keyword>
<proteinExistence type="predicted"/>
<dbReference type="PANTHER" id="PTHR23345:SF15">
    <property type="entry name" value="VITELLOGENIN 1-RELATED"/>
    <property type="match status" value="1"/>
</dbReference>
<dbReference type="InterPro" id="IPR015816">
    <property type="entry name" value="Vitellinogen_b-sht_N"/>
</dbReference>
<keyword evidence="2" id="KW-0758">Storage protein</keyword>
<dbReference type="PANTHER" id="PTHR23345">
    <property type="entry name" value="VITELLOGENIN-RELATED"/>
    <property type="match status" value="1"/>
</dbReference>
<dbReference type="AlphaFoldDB" id="A0A482WQU6"/>
<keyword evidence="5" id="KW-1185">Reference proteome</keyword>
<protein>
    <recommendedName>
        <fullName evidence="3">Vitellogenin domain-containing protein</fullName>
    </recommendedName>
</protein>
<dbReference type="GO" id="GO:0005319">
    <property type="term" value="F:lipid transporter activity"/>
    <property type="evidence" value="ECO:0007669"/>
    <property type="project" value="InterPro"/>
</dbReference>
<evidence type="ECO:0000313" key="4">
    <source>
        <dbReference type="EMBL" id="RZF35893.1"/>
    </source>
</evidence>
<evidence type="ECO:0000256" key="2">
    <source>
        <dbReference type="ARBA" id="ARBA00022761"/>
    </source>
</evidence>
<gene>
    <name evidence="4" type="ORF">LSTR_LSTR017096</name>
</gene>
<comment type="caution">
    <text evidence="4">The sequence shown here is derived from an EMBL/GenBank/DDBJ whole genome shotgun (WGS) entry which is preliminary data.</text>
</comment>
<dbReference type="SUPFAM" id="SSF56968">
    <property type="entry name" value="Lipovitellin-phosvitin complex, beta-sheet shell regions"/>
    <property type="match status" value="1"/>
</dbReference>
<dbReference type="Gene3D" id="2.30.230.10">
    <property type="entry name" value="Lipovitellin, beta-sheet shell regions, chain A"/>
    <property type="match status" value="1"/>
</dbReference>
<dbReference type="EMBL" id="QKKF02027351">
    <property type="protein sequence ID" value="RZF35893.1"/>
    <property type="molecule type" value="Genomic_DNA"/>
</dbReference>
<dbReference type="InterPro" id="IPR015819">
    <property type="entry name" value="Lipid_transp_b-sht_shell"/>
</dbReference>
<dbReference type="InterPro" id="IPR050733">
    <property type="entry name" value="Vitellogenin/Apolipophorin"/>
</dbReference>
<feature type="non-terminal residue" evidence="4">
    <location>
        <position position="69"/>
    </location>
</feature>
<feature type="domain" description="Vitellogenin" evidence="3">
    <location>
        <begin position="1"/>
        <end position="61"/>
    </location>
</feature>
<name>A0A482WQU6_LAOST</name>
<reference evidence="4 5" key="1">
    <citation type="journal article" date="2017" name="Gigascience">
        <title>Genome sequence of the small brown planthopper, Laodelphax striatellus.</title>
        <authorList>
            <person name="Zhu J."/>
            <person name="Jiang F."/>
            <person name="Wang X."/>
            <person name="Yang P."/>
            <person name="Bao Y."/>
            <person name="Zhao W."/>
            <person name="Wang W."/>
            <person name="Lu H."/>
            <person name="Wang Q."/>
            <person name="Cui N."/>
            <person name="Li J."/>
            <person name="Chen X."/>
            <person name="Luo L."/>
            <person name="Yu J."/>
            <person name="Kang L."/>
            <person name="Cui F."/>
        </authorList>
    </citation>
    <scope>NUCLEOTIDE SEQUENCE [LARGE SCALE GENOMIC DNA]</scope>
    <source>
        <strain evidence="4">Lst14</strain>
    </source>
</reference>
<dbReference type="Proteomes" id="UP000291343">
    <property type="component" value="Unassembled WGS sequence"/>
</dbReference>
<organism evidence="4 5">
    <name type="scientific">Laodelphax striatellus</name>
    <name type="common">Small brown planthopper</name>
    <name type="synonym">Delphax striatella</name>
    <dbReference type="NCBI Taxonomy" id="195883"/>
    <lineage>
        <taxon>Eukaryota</taxon>
        <taxon>Metazoa</taxon>
        <taxon>Ecdysozoa</taxon>
        <taxon>Arthropoda</taxon>
        <taxon>Hexapoda</taxon>
        <taxon>Insecta</taxon>
        <taxon>Pterygota</taxon>
        <taxon>Neoptera</taxon>
        <taxon>Paraneoptera</taxon>
        <taxon>Hemiptera</taxon>
        <taxon>Auchenorrhyncha</taxon>
        <taxon>Fulgoroidea</taxon>
        <taxon>Delphacidae</taxon>
        <taxon>Criomorphinae</taxon>
        <taxon>Laodelphax</taxon>
    </lineage>
</organism>
<accession>A0A482WQU6</accession>
<dbReference type="InterPro" id="IPR001747">
    <property type="entry name" value="Vitellogenin_N"/>
</dbReference>
<dbReference type="OrthoDB" id="6602814at2759"/>
<dbReference type="STRING" id="195883.A0A482WQU6"/>
<sequence>FYMESGTISEICPHDDEKMWTLNFKRGLLSSFQNTMIRLDRNHRAIERDVNGECLTKYRLDGVNGTTLI</sequence>